<keyword evidence="4" id="KW-1003">Cell membrane</keyword>
<feature type="transmembrane region" description="Helical" evidence="8">
    <location>
        <begin position="37"/>
        <end position="56"/>
    </location>
</feature>
<dbReference type="GO" id="GO:0005886">
    <property type="term" value="C:plasma membrane"/>
    <property type="evidence" value="ECO:0007669"/>
    <property type="project" value="UniProtKB-SubCell"/>
</dbReference>
<dbReference type="PANTHER" id="PTHR36838">
    <property type="entry name" value="AUXIN EFFLUX CARRIER FAMILY PROTEIN"/>
    <property type="match status" value="1"/>
</dbReference>
<dbReference type="InterPro" id="IPR038770">
    <property type="entry name" value="Na+/solute_symporter_sf"/>
</dbReference>
<feature type="transmembrane region" description="Helical" evidence="8">
    <location>
        <begin position="163"/>
        <end position="184"/>
    </location>
</feature>
<evidence type="ECO:0000256" key="8">
    <source>
        <dbReference type="SAM" id="Phobius"/>
    </source>
</evidence>
<keyword evidence="10" id="KW-1185">Reference proteome</keyword>
<keyword evidence="3" id="KW-0813">Transport</keyword>
<proteinExistence type="inferred from homology"/>
<dbReference type="EMBL" id="SLWX01000005">
    <property type="protein sequence ID" value="TCO76048.1"/>
    <property type="molecule type" value="Genomic_DNA"/>
</dbReference>
<organism evidence="9 10">
    <name type="scientific">Chromatocurvus halotolerans</name>
    <dbReference type="NCBI Taxonomy" id="1132028"/>
    <lineage>
        <taxon>Bacteria</taxon>
        <taxon>Pseudomonadati</taxon>
        <taxon>Pseudomonadota</taxon>
        <taxon>Gammaproteobacteria</taxon>
        <taxon>Cellvibrionales</taxon>
        <taxon>Halieaceae</taxon>
        <taxon>Chromatocurvus</taxon>
    </lineage>
</organism>
<dbReference type="RefSeq" id="WP_240624260.1">
    <property type="nucleotide sequence ID" value="NZ_QQSW01000003.1"/>
</dbReference>
<dbReference type="InterPro" id="IPR004776">
    <property type="entry name" value="Mem_transp_PIN-like"/>
</dbReference>
<feature type="transmembrane region" description="Helical" evidence="8">
    <location>
        <begin position="247"/>
        <end position="267"/>
    </location>
</feature>
<evidence type="ECO:0000256" key="6">
    <source>
        <dbReference type="ARBA" id="ARBA00022989"/>
    </source>
</evidence>
<keyword evidence="7 8" id="KW-0472">Membrane</keyword>
<dbReference type="AlphaFoldDB" id="A0A4R2L0I9"/>
<gene>
    <name evidence="9" type="ORF">EV688_1058</name>
</gene>
<reference evidence="9 10" key="1">
    <citation type="submission" date="2019-03" db="EMBL/GenBank/DDBJ databases">
        <title>Genomic Encyclopedia of Type Strains, Phase IV (KMG-IV): sequencing the most valuable type-strain genomes for metagenomic binning, comparative biology and taxonomic classification.</title>
        <authorList>
            <person name="Goeker M."/>
        </authorList>
    </citation>
    <scope>NUCLEOTIDE SEQUENCE [LARGE SCALE GENOMIC DNA]</scope>
    <source>
        <strain evidence="9 10">DSM 23344</strain>
    </source>
</reference>
<dbReference type="GO" id="GO:0055085">
    <property type="term" value="P:transmembrane transport"/>
    <property type="evidence" value="ECO:0007669"/>
    <property type="project" value="InterPro"/>
</dbReference>
<keyword evidence="6 8" id="KW-1133">Transmembrane helix</keyword>
<feature type="transmembrane region" description="Helical" evidence="8">
    <location>
        <begin position="221"/>
        <end position="241"/>
    </location>
</feature>
<feature type="transmembrane region" description="Helical" evidence="8">
    <location>
        <begin position="190"/>
        <end position="209"/>
    </location>
</feature>
<dbReference type="Gene3D" id="1.20.1530.20">
    <property type="match status" value="1"/>
</dbReference>
<evidence type="ECO:0008006" key="11">
    <source>
        <dbReference type="Google" id="ProtNLM"/>
    </source>
</evidence>
<sequence length="302" mass="31792">MTFVLALLPVIAIVSIGHFLAYRNTLTPEGWRGIERLCYVLLFPCLIIRVLATAPFDGSPWRIALALITAQLVMAGMGHAARFSPGIARPAIGCIIQSNVRWNTFVALSLAGTLYGDAGLALTAIAAAAMIPTANVISVLGFSRYSDRTTTPNPLLELFQNPLVIACIIGALFNVSGFTIPAVADRVIETLASAALALGLLVAGAGLDLDALKHTGTRTVFWSLVRLLMLPLMAVSLALWLGVQGTGLAVVAIAAATPTATNGYILARQLGGDAPFMANLIATQTVLAILTMPLVMWLFDLV</sequence>
<evidence type="ECO:0000313" key="9">
    <source>
        <dbReference type="EMBL" id="TCO76048.1"/>
    </source>
</evidence>
<evidence type="ECO:0000313" key="10">
    <source>
        <dbReference type="Proteomes" id="UP000294980"/>
    </source>
</evidence>
<evidence type="ECO:0000256" key="7">
    <source>
        <dbReference type="ARBA" id="ARBA00023136"/>
    </source>
</evidence>
<feature type="transmembrane region" description="Helical" evidence="8">
    <location>
        <begin position="118"/>
        <end position="142"/>
    </location>
</feature>
<evidence type="ECO:0000256" key="1">
    <source>
        <dbReference type="ARBA" id="ARBA00004651"/>
    </source>
</evidence>
<dbReference type="Proteomes" id="UP000294980">
    <property type="component" value="Unassembled WGS sequence"/>
</dbReference>
<evidence type="ECO:0000256" key="5">
    <source>
        <dbReference type="ARBA" id="ARBA00022692"/>
    </source>
</evidence>
<name>A0A4R2L0I9_9GAMM</name>
<evidence type="ECO:0000256" key="4">
    <source>
        <dbReference type="ARBA" id="ARBA00022475"/>
    </source>
</evidence>
<accession>A0A4R2L0I9</accession>
<evidence type="ECO:0000256" key="3">
    <source>
        <dbReference type="ARBA" id="ARBA00022448"/>
    </source>
</evidence>
<keyword evidence="5 8" id="KW-0812">Transmembrane</keyword>
<dbReference type="PANTHER" id="PTHR36838:SF4">
    <property type="entry name" value="AUXIN EFFLUX CARRIER FAMILY PROTEIN"/>
    <property type="match status" value="1"/>
</dbReference>
<comment type="similarity">
    <text evidence="2">Belongs to the auxin efflux carrier (TC 2.A.69) family.</text>
</comment>
<comment type="caution">
    <text evidence="9">The sequence shown here is derived from an EMBL/GenBank/DDBJ whole genome shotgun (WGS) entry which is preliminary data.</text>
</comment>
<evidence type="ECO:0000256" key="2">
    <source>
        <dbReference type="ARBA" id="ARBA00010145"/>
    </source>
</evidence>
<feature type="transmembrane region" description="Helical" evidence="8">
    <location>
        <begin position="279"/>
        <end position="299"/>
    </location>
</feature>
<protein>
    <recommendedName>
        <fullName evidence="11">AEC family transporter</fullName>
    </recommendedName>
</protein>
<comment type="subcellular location">
    <subcellularLocation>
        <location evidence="1">Cell membrane</location>
        <topology evidence="1">Multi-pass membrane protein</topology>
    </subcellularLocation>
</comment>
<dbReference type="Pfam" id="PF03547">
    <property type="entry name" value="Mem_trans"/>
    <property type="match status" value="1"/>
</dbReference>